<dbReference type="SUPFAM" id="SSF144052">
    <property type="entry name" value="Thermophilic metalloprotease-like"/>
    <property type="match status" value="1"/>
</dbReference>
<dbReference type="GO" id="GO:0006508">
    <property type="term" value="P:proteolysis"/>
    <property type="evidence" value="ECO:0007669"/>
    <property type="project" value="UniProtKB-KW"/>
</dbReference>
<keyword evidence="1" id="KW-0479">Metal-binding</keyword>
<keyword evidence="2" id="KW-0482">Metalloprotease</keyword>
<keyword evidence="2" id="KW-0378">Hydrolase</keyword>
<dbReference type="EMBL" id="CZBX01000011">
    <property type="protein sequence ID" value="CUQ91148.1"/>
    <property type="molecule type" value="Genomic_DNA"/>
</dbReference>
<dbReference type="RefSeq" id="WP_055173055.1">
    <property type="nucleotide sequence ID" value="NZ_CZBX01000011.1"/>
</dbReference>
<gene>
    <name evidence="2" type="ORF">ERS852502_02355</name>
</gene>
<evidence type="ECO:0000313" key="2">
    <source>
        <dbReference type="EMBL" id="CUQ91148.1"/>
    </source>
</evidence>
<dbReference type="GO" id="GO:0004177">
    <property type="term" value="F:aminopeptidase activity"/>
    <property type="evidence" value="ECO:0007669"/>
    <property type="project" value="InterPro"/>
</dbReference>
<dbReference type="GO" id="GO:0046872">
    <property type="term" value="F:metal ion binding"/>
    <property type="evidence" value="ECO:0007669"/>
    <property type="project" value="UniProtKB-KW"/>
</dbReference>
<dbReference type="Proteomes" id="UP000078383">
    <property type="component" value="Unassembled WGS sequence"/>
</dbReference>
<accession>A0A175A2W5</accession>
<keyword evidence="2" id="KW-0645">Protease</keyword>
<dbReference type="PANTHER" id="PTHR34448">
    <property type="entry name" value="AMINOPEPTIDASE"/>
    <property type="match status" value="1"/>
</dbReference>
<organism evidence="2 3">
    <name type="scientific">[Ruminococcus] torques</name>
    <dbReference type="NCBI Taxonomy" id="33039"/>
    <lineage>
        <taxon>Bacteria</taxon>
        <taxon>Bacillati</taxon>
        <taxon>Bacillota</taxon>
        <taxon>Clostridia</taxon>
        <taxon>Lachnospirales</taxon>
        <taxon>Lachnospiraceae</taxon>
        <taxon>Mediterraneibacter</taxon>
    </lineage>
</organism>
<protein>
    <submittedName>
        <fullName evidence="2">Thermophilic metalloprotease (M29)</fullName>
    </submittedName>
</protein>
<dbReference type="GO" id="GO:0008237">
    <property type="term" value="F:metallopeptidase activity"/>
    <property type="evidence" value="ECO:0007669"/>
    <property type="project" value="UniProtKB-KW"/>
</dbReference>
<reference evidence="2 3" key="1">
    <citation type="submission" date="2015-09" db="EMBL/GenBank/DDBJ databases">
        <authorList>
            <consortium name="Pathogen Informatics"/>
        </authorList>
    </citation>
    <scope>NUCLEOTIDE SEQUENCE [LARGE SCALE GENOMIC DNA]</scope>
    <source>
        <strain evidence="2 3">2789STDY5834889</strain>
    </source>
</reference>
<dbReference type="PANTHER" id="PTHR34448:SF1">
    <property type="entry name" value="BLL6088 PROTEIN"/>
    <property type="match status" value="1"/>
</dbReference>
<evidence type="ECO:0000256" key="1">
    <source>
        <dbReference type="ARBA" id="ARBA00022723"/>
    </source>
</evidence>
<name>A0A175A2W5_9FIRM</name>
<dbReference type="InterPro" id="IPR052170">
    <property type="entry name" value="M29_Exopeptidase"/>
</dbReference>
<sequence length="701" mass="80409">MIGKLSELQKEKNEQCTQRHELAVERLRTIVTEETVNAAYISYFQDCTLFLLELENTRKKLEDGSWDSLSLEEKRSLNRILYSDIIGEKYQTSYANQDYACEKLGQEMGQLLSLLYTEIRAGIPYVFEQRKDYLTILYELFLEVYTCFEGMSEEENPVPKPEQIKEILYWYASDYCDVFYADRILEQMDPSADFAVQIIEKADLDEDDYLYEFGEYISKNELGTAHHLRNLPQETLQKMADVYTEGYRVGFINTGKDLSKKSIVNIRYSLGFEKVIRLAIENFRKMGLKPVIYRAASSVITKREHHKIGYYGAIANQQYEYDHRQDQALFMDKRYVERKLEVMKTVFEQNKEMAAGVAGPAVMEIFGETPFSPEAKETAPAYDEAQRELDLLFSSRSGQITNEYIKGEERSFTIVAYPVPEIGADYAKIFDEVIKINTLDAKLYEKVQQTMIDALDQGTCVHVRGKGENQTDITVQLYHLKDAQKETIFENCVADVNIPVGEVFTSPVLEGTNGILHVSKVYLDGLQYENLKLTFQDGKITDYTCTNFEDEAQNKKYIYDNVLKNHETLPLGEFAIGTNTTAYVAAKKFNIEDKMPILIAEKTGPHFAVGDTCYSWSEEIRVYNPNGKEIVAKDNSCSLLRKEDVSKAYFNCHTDITVPYKELEEISVVTNEGKDIILLEDGRFVLPGTEVLNEPLDKAGF</sequence>
<proteinExistence type="predicted"/>
<dbReference type="Pfam" id="PF02073">
    <property type="entry name" value="Peptidase_M29"/>
    <property type="match status" value="1"/>
</dbReference>
<dbReference type="OrthoDB" id="9803993at2"/>
<dbReference type="AlphaFoldDB" id="A0A175A2W5"/>
<dbReference type="InterPro" id="IPR000787">
    <property type="entry name" value="Peptidase_M29"/>
</dbReference>
<evidence type="ECO:0000313" key="3">
    <source>
        <dbReference type="Proteomes" id="UP000078383"/>
    </source>
</evidence>